<evidence type="ECO:0000313" key="2">
    <source>
        <dbReference type="Proteomes" id="UP000005699"/>
    </source>
</evidence>
<gene>
    <name evidence="1" type="ORF">HMPREF0819_0001</name>
</gene>
<dbReference type="AlphaFoldDB" id="E8JLX8"/>
<dbReference type="InterPro" id="IPR009303">
    <property type="entry name" value="DUF960"/>
</dbReference>
<name>E8JLX8_STREI</name>
<protein>
    <recommendedName>
        <fullName evidence="3">DUF960 domain-containing protein</fullName>
    </recommendedName>
</protein>
<dbReference type="Proteomes" id="UP000005699">
    <property type="component" value="Unassembled WGS sequence"/>
</dbReference>
<evidence type="ECO:0000313" key="1">
    <source>
        <dbReference type="EMBL" id="EFW89775.1"/>
    </source>
</evidence>
<proteinExistence type="predicted"/>
<evidence type="ECO:0008006" key="3">
    <source>
        <dbReference type="Google" id="ProtNLM"/>
    </source>
</evidence>
<sequence length="125" mass="14672">MRIVKVASTPVGVLLRYRKENNMAFELSKERYASFGAATNLPNEIIDTFWDILDNYLKGVFKLDSILTFHLIEKNEKLTILYNSQNQQTSIEFDYDYPFDPFFPNIVYIIDRSGTERLLLPHELD</sequence>
<comment type="caution">
    <text evidence="1">The sequence shown here is derived from an EMBL/GenBank/DDBJ whole genome shotgun (WGS) entry which is preliminary data.</text>
</comment>
<dbReference type="Gene3D" id="3.10.450.150">
    <property type="entry name" value="enterococcus faecalis protein"/>
    <property type="match status" value="1"/>
</dbReference>
<organism evidence="1 2">
    <name type="scientific">Streptococcus equinus ATCC 9812</name>
    <dbReference type="NCBI Taxonomy" id="525379"/>
    <lineage>
        <taxon>Bacteria</taxon>
        <taxon>Bacillati</taxon>
        <taxon>Bacillota</taxon>
        <taxon>Bacilli</taxon>
        <taxon>Lactobacillales</taxon>
        <taxon>Streptococcaceae</taxon>
        <taxon>Streptococcus</taxon>
    </lineage>
</organism>
<dbReference type="EMBL" id="AEVB01000001">
    <property type="protein sequence ID" value="EFW89775.1"/>
    <property type="molecule type" value="Genomic_DNA"/>
</dbReference>
<accession>E8JLX8</accession>
<dbReference type="HOGENOM" id="CLU_155280_0_0_9"/>
<reference evidence="1 2" key="1">
    <citation type="submission" date="2010-12" db="EMBL/GenBank/DDBJ databases">
        <authorList>
            <person name="Muzny D."/>
            <person name="Qin X."/>
            <person name="Deng J."/>
            <person name="Jiang H."/>
            <person name="Liu Y."/>
            <person name="Qu J."/>
            <person name="Song X.-Z."/>
            <person name="Zhang L."/>
            <person name="Thornton R."/>
            <person name="Coyle M."/>
            <person name="Francisco L."/>
            <person name="Jackson L."/>
            <person name="Javaid M."/>
            <person name="Korchina V."/>
            <person name="Kovar C."/>
            <person name="Mata R."/>
            <person name="Mathew T."/>
            <person name="Ngo R."/>
            <person name="Nguyen L."/>
            <person name="Nguyen N."/>
            <person name="Okwuonu G."/>
            <person name="Ongeri F."/>
            <person name="Pham C."/>
            <person name="Simmons D."/>
            <person name="Wilczek-Boney K."/>
            <person name="Hale W."/>
            <person name="Jakkamsetti A."/>
            <person name="Pham P."/>
            <person name="Ruth R."/>
            <person name="San Lucas F."/>
            <person name="Warren J."/>
            <person name="Zhang J."/>
            <person name="Zhao Z."/>
            <person name="Zhou C."/>
            <person name="Zhu D."/>
            <person name="Lee S."/>
            <person name="Bess C."/>
            <person name="Blankenburg K."/>
            <person name="Forbes L."/>
            <person name="Fu Q."/>
            <person name="Gubbala S."/>
            <person name="Hirani K."/>
            <person name="Jayaseelan J.C."/>
            <person name="Lara F."/>
            <person name="Munidasa M."/>
            <person name="Palculict T."/>
            <person name="Patil S."/>
            <person name="Pu L.-L."/>
            <person name="Saada N."/>
            <person name="Tang L."/>
            <person name="Weissenberger G."/>
            <person name="Zhu Y."/>
            <person name="Hemphill L."/>
            <person name="Shang Y."/>
            <person name="Youmans B."/>
            <person name="Ayvaz T."/>
            <person name="Ross M."/>
            <person name="Santibanez J."/>
            <person name="Aqrawi P."/>
            <person name="Gross S."/>
            <person name="Joshi V."/>
            <person name="Fowler G."/>
            <person name="Nazareth L."/>
            <person name="Reid J."/>
            <person name="Worley K."/>
            <person name="Petrosino J."/>
            <person name="Highlander S."/>
            <person name="Gibbs R."/>
        </authorList>
    </citation>
    <scope>NUCLEOTIDE SEQUENCE [LARGE SCALE GENOMIC DNA]</scope>
    <source>
        <strain evidence="1 2">ATCC 9812</strain>
    </source>
</reference>
<dbReference type="Pfam" id="PF06124">
    <property type="entry name" value="DUF960"/>
    <property type="match status" value="1"/>
</dbReference>